<dbReference type="PANTHER" id="PTHR10848:SF0">
    <property type="entry name" value="MEIOTIC RECOMBINATION PROTEIN SPO11"/>
    <property type="match status" value="1"/>
</dbReference>
<dbReference type="eggNOG" id="KOG2795">
    <property type="taxonomic scope" value="Eukaryota"/>
</dbReference>
<dbReference type="InParanoid" id="G0VGL2"/>
<dbReference type="InterPro" id="IPR034136">
    <property type="entry name" value="TOPRIM_Topo6A/Spo11"/>
</dbReference>
<dbReference type="PROSITE" id="PS52041">
    <property type="entry name" value="TOPO_IIB"/>
    <property type="match status" value="1"/>
</dbReference>
<evidence type="ECO:0000313" key="13">
    <source>
        <dbReference type="EMBL" id="CCC70633.1"/>
    </source>
</evidence>
<dbReference type="Pfam" id="PF04406">
    <property type="entry name" value="TP6A_N"/>
    <property type="match status" value="1"/>
</dbReference>
<comment type="similarity">
    <text evidence="3 10">Belongs to the TOP6A family.</text>
</comment>
<dbReference type="InterPro" id="IPR036078">
    <property type="entry name" value="Spo11/TopoVI_A_sf"/>
</dbReference>
<evidence type="ECO:0000259" key="11">
    <source>
        <dbReference type="Pfam" id="PF04406"/>
    </source>
</evidence>
<keyword evidence="9 10" id="KW-0413">Isomerase</keyword>
<dbReference type="OrthoDB" id="5377392at2759"/>
<dbReference type="Gene3D" id="3.40.1360.10">
    <property type="match status" value="1"/>
</dbReference>
<dbReference type="GO" id="GO:0000794">
    <property type="term" value="C:condensed nuclear chromosome"/>
    <property type="evidence" value="ECO:0007669"/>
    <property type="project" value="EnsemblFungi"/>
</dbReference>
<dbReference type="GeneID" id="96904281"/>
<dbReference type="GO" id="GO:0007130">
    <property type="term" value="P:synaptonemal complex assembly"/>
    <property type="evidence" value="ECO:0007669"/>
    <property type="project" value="EnsemblFungi"/>
</dbReference>
<reference key="2">
    <citation type="submission" date="2011-08" db="EMBL/GenBank/DDBJ databases">
        <title>Genome sequence of Naumovozyma castellii.</title>
        <authorList>
            <person name="Gordon J.L."/>
            <person name="Armisen D."/>
            <person name="Proux-Wera E."/>
            <person name="OhEigeartaigh S.S."/>
            <person name="Byrne K.P."/>
            <person name="Wolfe K.H."/>
        </authorList>
    </citation>
    <scope>NUCLEOTIDE SEQUENCE</scope>
    <source>
        <strain>Type strain:CBS 4309</strain>
    </source>
</reference>
<evidence type="ECO:0000256" key="3">
    <source>
        <dbReference type="ARBA" id="ARBA00006559"/>
    </source>
</evidence>
<accession>G0VGL2</accession>
<dbReference type="GO" id="GO:0005524">
    <property type="term" value="F:ATP binding"/>
    <property type="evidence" value="ECO:0007669"/>
    <property type="project" value="InterPro"/>
</dbReference>
<dbReference type="GO" id="GO:0007131">
    <property type="term" value="P:reciprocal meiotic recombination"/>
    <property type="evidence" value="ECO:0007669"/>
    <property type="project" value="TreeGrafter"/>
</dbReference>
<dbReference type="InterPro" id="IPR002815">
    <property type="entry name" value="Spo11/TopoVI_A"/>
</dbReference>
<dbReference type="PANTHER" id="PTHR10848">
    <property type="entry name" value="MEIOTIC RECOMBINATION PROTEIN SPO11"/>
    <property type="match status" value="1"/>
</dbReference>
<evidence type="ECO:0000313" key="14">
    <source>
        <dbReference type="Proteomes" id="UP000001640"/>
    </source>
</evidence>
<dbReference type="AlphaFoldDB" id="G0VGL2"/>
<feature type="domain" description="Topoisomerase 6 subunit A/Spo11 TOPRIM" evidence="12">
    <location>
        <begin position="213"/>
        <end position="362"/>
    </location>
</feature>
<dbReference type="Proteomes" id="UP000001640">
    <property type="component" value="Chromosome 6"/>
</dbReference>
<evidence type="ECO:0000256" key="1">
    <source>
        <dbReference type="ARBA" id="ARBA00000185"/>
    </source>
</evidence>
<dbReference type="FunCoup" id="G0VGL2">
    <property type="interactions" value="913"/>
</dbReference>
<evidence type="ECO:0000256" key="7">
    <source>
        <dbReference type="ARBA" id="ARBA00023029"/>
    </source>
</evidence>
<dbReference type="GO" id="GO:0000706">
    <property type="term" value="P:meiotic DNA double-strand break processing"/>
    <property type="evidence" value="ECO:0007669"/>
    <property type="project" value="TreeGrafter"/>
</dbReference>
<dbReference type="InterPro" id="IPR013049">
    <property type="entry name" value="Spo11/TopoVI_A_N"/>
</dbReference>
<protein>
    <recommendedName>
        <fullName evidence="4">DNA topoisomerase (ATP-hydrolyzing)</fullName>
        <ecNumber evidence="4">5.6.2.2</ecNumber>
    </recommendedName>
</protein>
<evidence type="ECO:0000259" key="12">
    <source>
        <dbReference type="Pfam" id="PF21180"/>
    </source>
</evidence>
<dbReference type="Pfam" id="PF21180">
    <property type="entry name" value="TOP6A-Spo11_Toprim"/>
    <property type="match status" value="1"/>
</dbReference>
<keyword evidence="8 10" id="KW-0238">DNA-binding</keyword>
<dbReference type="KEGG" id="ncs:NCAS_0F01490"/>
<dbReference type="Gene3D" id="1.10.10.10">
    <property type="entry name" value="Winged helix-like DNA-binding domain superfamily/Winged helix DNA-binding domain"/>
    <property type="match status" value="1"/>
</dbReference>
<dbReference type="OMA" id="YICTMAN"/>
<reference evidence="13 14" key="1">
    <citation type="journal article" date="2011" name="Proc. Natl. Acad. Sci. U.S.A.">
        <title>Evolutionary erosion of yeast sex chromosomes by mating-type switching accidents.</title>
        <authorList>
            <person name="Gordon J.L."/>
            <person name="Armisen D."/>
            <person name="Proux-Wera E."/>
            <person name="Oheigeartaigh S.S."/>
            <person name="Byrne K.P."/>
            <person name="Wolfe K.H."/>
        </authorList>
    </citation>
    <scope>NUCLEOTIDE SEQUENCE [LARGE SCALE GENOMIC DNA]</scope>
    <source>
        <strain evidence="14">ATCC 76901 / BCRC 22586 / CBS 4309 / NBRC 1992 / NRRL Y-12630</strain>
    </source>
</reference>
<comment type="catalytic activity">
    <reaction evidence="1 10">
        <text>ATP-dependent breakage, passage and rejoining of double-stranded DNA.</text>
        <dbReference type="EC" id="5.6.2.2"/>
    </reaction>
</comment>
<dbReference type="STRING" id="1064592.G0VGL2"/>
<dbReference type="PRINTS" id="PR01550">
    <property type="entry name" value="TOP6AFAMILY"/>
</dbReference>
<evidence type="ECO:0000256" key="2">
    <source>
        <dbReference type="ARBA" id="ARBA00001946"/>
    </source>
</evidence>
<feature type="active site" description="O-(5'-phospho-DNA)-tyrosine intermediate" evidence="10">
    <location>
        <position position="125"/>
    </location>
</feature>
<evidence type="ECO:0000256" key="6">
    <source>
        <dbReference type="ARBA" id="ARBA00022842"/>
    </source>
</evidence>
<keyword evidence="14" id="KW-1185">Reference proteome</keyword>
<name>G0VGL2_NAUCA</name>
<feature type="domain" description="Spo11/DNA topoisomerase VI subunit A N-terminal" evidence="11">
    <location>
        <begin position="96"/>
        <end position="156"/>
    </location>
</feature>
<sequence>MKSLADFMDKAECKTALLEELTPKSRDILFSPVSKAEDIPFMIQSILSLASVSLQHQQEPIKIQFPLQDGKNLMTLTLPFFGKKFKLKSRNTKPSRKVAILFNILNTVKNRLENGQVSTIRDLYYSNVELYENQRNISFWLSILTRSFRLPSKDLLNIIPAQKGLIYSPIKIMVINNEKVQIITPFETTLIPYLGDNTKIVLSKQANVHINRVLVLEKEAIFSKLVSSRNSDQILITGKGYPDFLTRKFLKLFHESEKESIKNWDIITDADPHGVNITFIYMQTNTYLNYCGATLLQLINLNLKHLSSATQLLSLDQRDVSLTKTLLGRVSMQEVAQASKLKVALQRQMFFQKKGEMNALYSR</sequence>
<proteinExistence type="inferred from homology"/>
<dbReference type="SUPFAM" id="SSF56726">
    <property type="entry name" value="DNA topoisomerase IV, alpha subunit"/>
    <property type="match status" value="1"/>
</dbReference>
<evidence type="ECO:0000256" key="10">
    <source>
        <dbReference type="PROSITE-ProRule" id="PRU01385"/>
    </source>
</evidence>
<keyword evidence="6" id="KW-0460">Magnesium</keyword>
<dbReference type="GO" id="GO:0042138">
    <property type="term" value="P:meiotic DNA double-strand break formation"/>
    <property type="evidence" value="ECO:0007669"/>
    <property type="project" value="EnsemblFungi"/>
</dbReference>
<comment type="cofactor">
    <cofactor evidence="2">
        <name>Mg(2+)</name>
        <dbReference type="ChEBI" id="CHEBI:18420"/>
    </cofactor>
</comment>
<dbReference type="GO" id="GO:0035861">
    <property type="term" value="C:site of double-strand break"/>
    <property type="evidence" value="ECO:0007669"/>
    <property type="project" value="EnsemblFungi"/>
</dbReference>
<evidence type="ECO:0000256" key="5">
    <source>
        <dbReference type="ARBA" id="ARBA00022723"/>
    </source>
</evidence>
<keyword evidence="7 10" id="KW-0799">Topoisomerase</keyword>
<dbReference type="RefSeq" id="XP_003676988.1">
    <property type="nucleotide sequence ID" value="XM_003676940.1"/>
</dbReference>
<dbReference type="HOGENOM" id="CLU_037229_2_1_1"/>
<evidence type="ECO:0000256" key="4">
    <source>
        <dbReference type="ARBA" id="ARBA00012895"/>
    </source>
</evidence>
<dbReference type="EC" id="5.6.2.2" evidence="4"/>
<dbReference type="GO" id="GO:0003918">
    <property type="term" value="F:DNA topoisomerase type II (double strand cut, ATP-hydrolyzing) activity"/>
    <property type="evidence" value="ECO:0007669"/>
    <property type="project" value="UniProtKB-UniRule"/>
</dbReference>
<evidence type="ECO:0000256" key="9">
    <source>
        <dbReference type="ARBA" id="ARBA00023235"/>
    </source>
</evidence>
<dbReference type="InterPro" id="IPR036388">
    <property type="entry name" value="WH-like_DNA-bd_sf"/>
</dbReference>
<dbReference type="EMBL" id="HE576757">
    <property type="protein sequence ID" value="CCC70633.1"/>
    <property type="molecule type" value="Genomic_DNA"/>
</dbReference>
<keyword evidence="5" id="KW-0479">Metal-binding</keyword>
<gene>
    <name evidence="13" type="primary">NCAS0F01490</name>
    <name evidence="13" type="ordered locus">NCAS_0F01490</name>
</gene>
<evidence type="ECO:0000256" key="8">
    <source>
        <dbReference type="ARBA" id="ARBA00023125"/>
    </source>
</evidence>
<dbReference type="GO" id="GO:0046872">
    <property type="term" value="F:metal ion binding"/>
    <property type="evidence" value="ECO:0007669"/>
    <property type="project" value="UniProtKB-KW"/>
</dbReference>
<dbReference type="GO" id="GO:0045027">
    <property type="term" value="F:DNA end binding"/>
    <property type="evidence" value="ECO:0007669"/>
    <property type="project" value="EnsemblFungi"/>
</dbReference>
<dbReference type="GO" id="GO:0003682">
    <property type="term" value="F:chromatin binding"/>
    <property type="evidence" value="ECO:0007669"/>
    <property type="project" value="EnsemblFungi"/>
</dbReference>
<organism evidence="13 14">
    <name type="scientific">Naumovozyma castellii</name>
    <name type="common">Yeast</name>
    <name type="synonym">Saccharomyces castellii</name>
    <dbReference type="NCBI Taxonomy" id="27288"/>
    <lineage>
        <taxon>Eukaryota</taxon>
        <taxon>Fungi</taxon>
        <taxon>Dikarya</taxon>
        <taxon>Ascomycota</taxon>
        <taxon>Saccharomycotina</taxon>
        <taxon>Saccharomycetes</taxon>
        <taxon>Saccharomycetales</taxon>
        <taxon>Saccharomycetaceae</taxon>
        <taxon>Naumovozyma</taxon>
    </lineage>
</organism>